<evidence type="ECO:0000256" key="1">
    <source>
        <dbReference type="SAM" id="MobiDB-lite"/>
    </source>
</evidence>
<dbReference type="AlphaFoldDB" id="A0A0D2WQX8"/>
<accession>A0A0D2WQX8</accession>
<dbReference type="InterPro" id="IPR026306">
    <property type="entry name" value="RSBN1/Dpy-2/CEP530"/>
</dbReference>
<feature type="region of interest" description="Disordered" evidence="1">
    <location>
        <begin position="106"/>
        <end position="139"/>
    </location>
</feature>
<dbReference type="OrthoDB" id="6020087at2759"/>
<dbReference type="Proteomes" id="UP000008743">
    <property type="component" value="Unassembled WGS sequence"/>
</dbReference>
<reference evidence="3" key="1">
    <citation type="submission" date="2011-02" db="EMBL/GenBank/DDBJ databases">
        <title>The Genome Sequence of Capsaspora owczarzaki ATCC 30864.</title>
        <authorList>
            <person name="Russ C."/>
            <person name="Cuomo C."/>
            <person name="Burger G."/>
            <person name="Gray M.W."/>
            <person name="Holland P.W.H."/>
            <person name="King N."/>
            <person name="Lang F.B.F."/>
            <person name="Roger A.J."/>
            <person name="Ruiz-Trillo I."/>
            <person name="Young S.K."/>
            <person name="Zeng Q."/>
            <person name="Gargeya S."/>
            <person name="Alvarado L."/>
            <person name="Berlin A."/>
            <person name="Chapman S.B."/>
            <person name="Chen Z."/>
            <person name="Freedman E."/>
            <person name="Gellesch M."/>
            <person name="Goldberg J."/>
            <person name="Griggs A."/>
            <person name="Gujja S."/>
            <person name="Heilman E."/>
            <person name="Heiman D."/>
            <person name="Howarth C."/>
            <person name="Mehta T."/>
            <person name="Neiman D."/>
            <person name="Pearson M."/>
            <person name="Roberts A."/>
            <person name="Saif S."/>
            <person name="Shea T."/>
            <person name="Shenoy N."/>
            <person name="Sisk P."/>
            <person name="Stolte C."/>
            <person name="Sykes S."/>
            <person name="White J."/>
            <person name="Yandava C."/>
            <person name="Haas B."/>
            <person name="Nusbaum C."/>
            <person name="Birren B."/>
        </authorList>
    </citation>
    <scope>NUCLEOTIDE SEQUENCE</scope>
    <source>
        <strain evidence="3">ATCC 30864</strain>
    </source>
</reference>
<dbReference type="GO" id="GO:0005634">
    <property type="term" value="C:nucleus"/>
    <property type="evidence" value="ECO:0007669"/>
    <property type="project" value="InterPro"/>
</dbReference>
<dbReference type="STRING" id="595528.A0A0D2WQX8"/>
<evidence type="ECO:0000313" key="3">
    <source>
        <dbReference type="Proteomes" id="UP000008743"/>
    </source>
</evidence>
<feature type="region of interest" description="Disordered" evidence="1">
    <location>
        <begin position="1"/>
        <end position="28"/>
    </location>
</feature>
<feature type="compositionally biased region" description="Low complexity" evidence="1">
    <location>
        <begin position="586"/>
        <end position="596"/>
    </location>
</feature>
<proteinExistence type="predicted"/>
<protein>
    <submittedName>
        <fullName evidence="2">Uncharacterized protein</fullName>
    </submittedName>
</protein>
<dbReference type="RefSeq" id="XP_004348106.1">
    <property type="nucleotide sequence ID" value="XM_004348056.2"/>
</dbReference>
<sequence length="610" mass="65815">MNTGSGEDDKSNTHSGDASDSESDDDLVDQLSLRDRLILALRDVLFGGVDAHHPHGRSNAQGLSGAVADASRFSADSAPPSPRGRMSASMRAAAAAAAAAAAVSTSASVPTSVRGSPTPFADEKPSIRSDSNSNPARPRGLRSYVEVQAHGGASVVHVYPADAELLSTQERALFAEACLEEILSEDPITGLARHVIGIVHQGGADLPNHFRMLVRDHPATRIVREAFGQKNMSESTQIADYANAIDASFSHGTHRAGGMRPISMVGCFQEELGGYFPEHLALLESNPFLRVVMPWGPISVLKGLRPQDSNDGPILWVRPGEQVVALSELGATTPDSGRRRGGDATTGSTPGRGERRKKDQLEYLYIRPRVESPREKLVEDRTGCHADHAGLIPFRHTVAAVGLLQPVSQVTAHGRQSQHSRSMQIEDARVKGDSQRLAALLAEDEVFMEASVTGAVPTTGVAAAAATRMQLQPTSVIACKDVIAFHAESMQTVENMIGLDYNEEPADQLLDPQLWVEDAKLNQMRRSGIKHARVRLDLGDIYFIPRRVVHQFKTVAASVSVTWHLRYKRYREFADNLEMGVAAAAGSGPGMMSNGAPRKRSRMSSMKSMR</sequence>
<feature type="compositionally biased region" description="Acidic residues" evidence="1">
    <location>
        <begin position="19"/>
        <end position="28"/>
    </location>
</feature>
<dbReference type="eggNOG" id="KOG4425">
    <property type="taxonomic scope" value="Eukaryota"/>
</dbReference>
<feature type="region of interest" description="Disordered" evidence="1">
    <location>
        <begin position="586"/>
        <end position="610"/>
    </location>
</feature>
<dbReference type="PhylomeDB" id="A0A0D2WQX8"/>
<dbReference type="InParanoid" id="A0A0D2WQX8"/>
<dbReference type="EMBL" id="KE346365">
    <property type="protein sequence ID" value="KJE93498.1"/>
    <property type="molecule type" value="Genomic_DNA"/>
</dbReference>
<organism evidence="2 3">
    <name type="scientific">Capsaspora owczarzaki (strain ATCC 30864)</name>
    <dbReference type="NCBI Taxonomy" id="595528"/>
    <lineage>
        <taxon>Eukaryota</taxon>
        <taxon>Filasterea</taxon>
        <taxon>Capsaspora</taxon>
    </lineage>
</organism>
<evidence type="ECO:0000313" key="2">
    <source>
        <dbReference type="EMBL" id="KJE93498.1"/>
    </source>
</evidence>
<feature type="region of interest" description="Disordered" evidence="1">
    <location>
        <begin position="329"/>
        <end position="358"/>
    </location>
</feature>
<name>A0A0D2WQX8_CAPO3</name>
<gene>
    <name evidence="2" type="ORF">CAOG_004281</name>
</gene>
<dbReference type="PANTHER" id="PTHR13354:SF11">
    <property type="entry name" value="LYSINE-SPECIFIC DEMETHYLASE 9"/>
    <property type="match status" value="1"/>
</dbReference>
<dbReference type="PANTHER" id="PTHR13354">
    <property type="entry name" value="ROUND SPERMATID BASIC PROTEIN 1"/>
    <property type="match status" value="1"/>
</dbReference>
<keyword evidence="3" id="KW-1185">Reference proteome</keyword>